<reference evidence="2 3" key="1">
    <citation type="journal article" date="2019" name="Nat. Microbiol.">
        <title>Mediterranean grassland soil C-N compound turnover is dependent on rainfall and depth, and is mediated by genomically divergent microorganisms.</title>
        <authorList>
            <person name="Diamond S."/>
            <person name="Andeer P.F."/>
            <person name="Li Z."/>
            <person name="Crits-Christoph A."/>
            <person name="Burstein D."/>
            <person name="Anantharaman K."/>
            <person name="Lane K.R."/>
            <person name="Thomas B.C."/>
            <person name="Pan C."/>
            <person name="Northen T.R."/>
            <person name="Banfield J.F."/>
        </authorList>
    </citation>
    <scope>NUCLEOTIDE SEQUENCE [LARGE SCALE GENOMIC DNA]</scope>
    <source>
        <strain evidence="2">NP_8</strain>
    </source>
</reference>
<dbReference type="GO" id="GO:0016787">
    <property type="term" value="F:hydrolase activity"/>
    <property type="evidence" value="ECO:0007669"/>
    <property type="project" value="UniProtKB-KW"/>
</dbReference>
<dbReference type="AlphaFoldDB" id="A0A537ITF2"/>
<dbReference type="Gene3D" id="3.40.50.1110">
    <property type="entry name" value="SGNH hydrolase"/>
    <property type="match status" value="1"/>
</dbReference>
<dbReference type="EMBL" id="VBAP01000057">
    <property type="protein sequence ID" value="TMI74537.1"/>
    <property type="molecule type" value="Genomic_DNA"/>
</dbReference>
<dbReference type="CDD" id="cd00229">
    <property type="entry name" value="SGNH_hydrolase"/>
    <property type="match status" value="1"/>
</dbReference>
<accession>A0A537ITF2</accession>
<dbReference type="Pfam" id="PF13472">
    <property type="entry name" value="Lipase_GDSL_2"/>
    <property type="match status" value="1"/>
</dbReference>
<gene>
    <name evidence="2" type="ORF">E6H05_08065</name>
</gene>
<feature type="domain" description="SGNH hydrolase-type esterase" evidence="1">
    <location>
        <begin position="90"/>
        <end position="373"/>
    </location>
</feature>
<dbReference type="SUPFAM" id="SSF52266">
    <property type="entry name" value="SGNH hydrolase"/>
    <property type="match status" value="1"/>
</dbReference>
<protein>
    <submittedName>
        <fullName evidence="2">SGNH/GDSL hydrolase family protein</fullName>
    </submittedName>
</protein>
<dbReference type="InterPro" id="IPR013830">
    <property type="entry name" value="SGNH_hydro"/>
</dbReference>
<name>A0A537ITF2_9BACT</name>
<sequence>MRANIGKSLALLTFGLVLSLVLAEVALRVVGVRFDASLYGDDPITGWRLRPNASGWWVSEGHAYVRINSVGMHDREYPLDKPADTVRIAVLGDSVTAAVQVDVRRNFTRVLEQRLAACEAHRGKRVEVMNFGVPGFGTAQELLTFRHRALPYHPDAVILAFFTYNDVQNNHRALNPVDASKSPYFVLRGDQLVLDDSFRETLRRQLYGRLRDAFGDLVNRSRVAQLVAEVFVRRMVFRRAKRQEAATLTTRFGEHPDDLIYGPPDVPEMQEAWRVTEALILALFSEARSRGVKFWLVTLSQTPQHLPPKPREDVVKRRGIKDLFYPDRRLEEFARRHAIPALILAPRFAEYAARHDEPLSFGDGHYNEHGHRLVGDAIAERLCSGL</sequence>
<proteinExistence type="predicted"/>
<evidence type="ECO:0000313" key="2">
    <source>
        <dbReference type="EMBL" id="TMI74537.1"/>
    </source>
</evidence>
<evidence type="ECO:0000259" key="1">
    <source>
        <dbReference type="Pfam" id="PF13472"/>
    </source>
</evidence>
<organism evidence="2 3">
    <name type="scientific">Candidatus Segetimicrobium genomatis</name>
    <dbReference type="NCBI Taxonomy" id="2569760"/>
    <lineage>
        <taxon>Bacteria</taxon>
        <taxon>Bacillati</taxon>
        <taxon>Candidatus Sysuimicrobiota</taxon>
        <taxon>Candidatus Sysuimicrobiia</taxon>
        <taxon>Candidatus Sysuimicrobiales</taxon>
        <taxon>Candidatus Segetimicrobiaceae</taxon>
        <taxon>Candidatus Segetimicrobium</taxon>
    </lineage>
</organism>
<comment type="caution">
    <text evidence="2">The sequence shown here is derived from an EMBL/GenBank/DDBJ whole genome shotgun (WGS) entry which is preliminary data.</text>
</comment>
<keyword evidence="2" id="KW-0378">Hydrolase</keyword>
<dbReference type="InterPro" id="IPR036514">
    <property type="entry name" value="SGNH_hydro_sf"/>
</dbReference>
<dbReference type="Proteomes" id="UP000318834">
    <property type="component" value="Unassembled WGS sequence"/>
</dbReference>
<evidence type="ECO:0000313" key="3">
    <source>
        <dbReference type="Proteomes" id="UP000318834"/>
    </source>
</evidence>